<evidence type="ECO:0000256" key="7">
    <source>
        <dbReference type="RuleBase" id="RU003879"/>
    </source>
</evidence>
<dbReference type="InterPro" id="IPR003400">
    <property type="entry name" value="ExbD"/>
</dbReference>
<keyword evidence="7" id="KW-0653">Protein transport</keyword>
<dbReference type="Proteomes" id="UP001162734">
    <property type="component" value="Chromosome"/>
</dbReference>
<dbReference type="Gene3D" id="3.30.420.270">
    <property type="match status" value="1"/>
</dbReference>
<proteinExistence type="inferred from homology"/>
<dbReference type="RefSeq" id="WP_248341699.1">
    <property type="nucleotide sequence ID" value="NZ_AP025592.1"/>
</dbReference>
<sequence>MSMDVGGKGVKSEINVTPLVDVVLVLLIIFMVITPMLQRGKAVQLPSARYVSELKSGGDPILLSVTKDGRLWIDKKEFTKQNLADGLTAEMAAMPGAPIIVKGDQDADYKTIREVILEVSKTRVMGVSLAASEIKEKK</sequence>
<organism evidence="9 10">
    <name type="scientific">Anaeromyxobacter paludicola</name>
    <dbReference type="NCBI Taxonomy" id="2918171"/>
    <lineage>
        <taxon>Bacteria</taxon>
        <taxon>Pseudomonadati</taxon>
        <taxon>Myxococcota</taxon>
        <taxon>Myxococcia</taxon>
        <taxon>Myxococcales</taxon>
        <taxon>Cystobacterineae</taxon>
        <taxon>Anaeromyxobacteraceae</taxon>
        <taxon>Anaeromyxobacter</taxon>
    </lineage>
</organism>
<evidence type="ECO:0000256" key="5">
    <source>
        <dbReference type="ARBA" id="ARBA00022989"/>
    </source>
</evidence>
<dbReference type="Pfam" id="PF02472">
    <property type="entry name" value="ExbD"/>
    <property type="match status" value="1"/>
</dbReference>
<protein>
    <submittedName>
        <fullName evidence="9">Protein TolR</fullName>
    </submittedName>
</protein>
<feature type="transmembrane region" description="Helical" evidence="8">
    <location>
        <begin position="16"/>
        <end position="37"/>
    </location>
</feature>
<keyword evidence="6 8" id="KW-0472">Membrane</keyword>
<evidence type="ECO:0000256" key="3">
    <source>
        <dbReference type="ARBA" id="ARBA00022475"/>
    </source>
</evidence>
<dbReference type="PANTHER" id="PTHR30558">
    <property type="entry name" value="EXBD MEMBRANE COMPONENT OF PMF-DRIVEN MACROMOLECULE IMPORT SYSTEM"/>
    <property type="match status" value="1"/>
</dbReference>
<dbReference type="PANTHER" id="PTHR30558:SF7">
    <property type="entry name" value="TOL-PAL SYSTEM PROTEIN TOLR"/>
    <property type="match status" value="1"/>
</dbReference>
<evidence type="ECO:0000313" key="10">
    <source>
        <dbReference type="Proteomes" id="UP001162734"/>
    </source>
</evidence>
<dbReference type="EMBL" id="AP025592">
    <property type="protein sequence ID" value="BDG09471.1"/>
    <property type="molecule type" value="Genomic_DNA"/>
</dbReference>
<keyword evidence="5 8" id="KW-1133">Transmembrane helix</keyword>
<reference evidence="10" key="1">
    <citation type="journal article" date="2022" name="Int. J. Syst. Evol. Microbiol.">
        <title>Anaeromyxobacter oryzae sp. nov., Anaeromyxobacter diazotrophicus sp. nov. and Anaeromyxobacter paludicola sp. nov., isolated from paddy soils.</title>
        <authorList>
            <person name="Itoh H."/>
            <person name="Xu Z."/>
            <person name="Mise K."/>
            <person name="Masuda Y."/>
            <person name="Ushijima N."/>
            <person name="Hayakawa C."/>
            <person name="Shiratori Y."/>
            <person name="Senoo K."/>
        </authorList>
    </citation>
    <scope>NUCLEOTIDE SEQUENCE [LARGE SCALE GENOMIC DNA]</scope>
    <source>
        <strain evidence="10">Red630</strain>
    </source>
</reference>
<evidence type="ECO:0000256" key="4">
    <source>
        <dbReference type="ARBA" id="ARBA00022692"/>
    </source>
</evidence>
<evidence type="ECO:0000256" key="1">
    <source>
        <dbReference type="ARBA" id="ARBA00004162"/>
    </source>
</evidence>
<evidence type="ECO:0000313" key="9">
    <source>
        <dbReference type="EMBL" id="BDG09471.1"/>
    </source>
</evidence>
<accession>A0ABM7XC68</accession>
<name>A0ABM7XC68_9BACT</name>
<evidence type="ECO:0000256" key="2">
    <source>
        <dbReference type="ARBA" id="ARBA00005811"/>
    </source>
</evidence>
<evidence type="ECO:0000256" key="6">
    <source>
        <dbReference type="ARBA" id="ARBA00023136"/>
    </source>
</evidence>
<keyword evidence="7" id="KW-0813">Transport</keyword>
<keyword evidence="3" id="KW-1003">Cell membrane</keyword>
<comment type="subcellular location">
    <subcellularLocation>
        <location evidence="1">Cell membrane</location>
        <topology evidence="1">Single-pass membrane protein</topology>
    </subcellularLocation>
    <subcellularLocation>
        <location evidence="7">Cell membrane</location>
        <topology evidence="7">Single-pass type II membrane protein</topology>
    </subcellularLocation>
</comment>
<keyword evidence="10" id="KW-1185">Reference proteome</keyword>
<keyword evidence="4 7" id="KW-0812">Transmembrane</keyword>
<evidence type="ECO:0000256" key="8">
    <source>
        <dbReference type="SAM" id="Phobius"/>
    </source>
</evidence>
<gene>
    <name evidence="9" type="ORF">AMPC_25840</name>
</gene>
<comment type="similarity">
    <text evidence="2 7">Belongs to the ExbD/TolR family.</text>
</comment>